<evidence type="ECO:0008006" key="4">
    <source>
        <dbReference type="Google" id="ProtNLM"/>
    </source>
</evidence>
<gene>
    <name evidence="2" type="ORF">ACFOW3_17460</name>
</gene>
<feature type="chain" id="PRO_5045888172" description="PEP-CTERM sorting domain-containing protein" evidence="1">
    <location>
        <begin position="21"/>
        <end position="221"/>
    </location>
</feature>
<protein>
    <recommendedName>
        <fullName evidence="4">PEP-CTERM sorting domain-containing protein</fullName>
    </recommendedName>
</protein>
<dbReference type="RefSeq" id="WP_055398423.1">
    <property type="nucleotide sequence ID" value="NZ_JAMXAX010000085.1"/>
</dbReference>
<name>A0ABV8DCY8_9BURK</name>
<keyword evidence="1" id="KW-0732">Signal</keyword>
<proteinExistence type="predicted"/>
<organism evidence="2 3">
    <name type="scientific">Acidovorax facilis</name>
    <dbReference type="NCBI Taxonomy" id="12917"/>
    <lineage>
        <taxon>Bacteria</taxon>
        <taxon>Pseudomonadati</taxon>
        <taxon>Pseudomonadota</taxon>
        <taxon>Betaproteobacteria</taxon>
        <taxon>Burkholderiales</taxon>
        <taxon>Comamonadaceae</taxon>
        <taxon>Acidovorax</taxon>
    </lineage>
</organism>
<evidence type="ECO:0000313" key="2">
    <source>
        <dbReference type="EMBL" id="MFC3936406.1"/>
    </source>
</evidence>
<accession>A0ABV8DCY8</accession>
<feature type="signal peptide" evidence="1">
    <location>
        <begin position="1"/>
        <end position="20"/>
    </location>
</feature>
<dbReference type="EMBL" id="JBHSAJ010000052">
    <property type="protein sequence ID" value="MFC3936406.1"/>
    <property type="molecule type" value="Genomic_DNA"/>
</dbReference>
<comment type="caution">
    <text evidence="2">The sequence shown here is derived from an EMBL/GenBank/DDBJ whole genome shotgun (WGS) entry which is preliminary data.</text>
</comment>
<evidence type="ECO:0000256" key="1">
    <source>
        <dbReference type="SAM" id="SignalP"/>
    </source>
</evidence>
<dbReference type="Proteomes" id="UP001595693">
    <property type="component" value="Unassembled WGS sequence"/>
</dbReference>
<sequence>MKRHLALLALTTFAHAGAWAATYTFTGPTYVNLLDYTAPCAAGTCVNFSTVMRQTGHFTTNQPLPANQVSLDIAPLITWYDFNDGVTSYSMNGLNTRLVKAHVSTNAAGEIVDNDMVFLWWQTGSYGVGDRLSYMSVNFASYFNRPCVSLSSPDICHSYADDGATSHGFAHGSGGWTSDVPVVGPGGAQSVSVDNPFALVLTAVGLLGLALRGRQKLLLKK</sequence>
<keyword evidence="3" id="KW-1185">Reference proteome</keyword>
<reference evidence="3" key="1">
    <citation type="journal article" date="2019" name="Int. J. Syst. Evol. Microbiol.">
        <title>The Global Catalogue of Microorganisms (GCM) 10K type strain sequencing project: providing services to taxonomists for standard genome sequencing and annotation.</title>
        <authorList>
            <consortium name="The Broad Institute Genomics Platform"/>
            <consortium name="The Broad Institute Genome Sequencing Center for Infectious Disease"/>
            <person name="Wu L."/>
            <person name="Ma J."/>
        </authorList>
    </citation>
    <scope>NUCLEOTIDE SEQUENCE [LARGE SCALE GENOMIC DNA]</scope>
    <source>
        <strain evidence="3">CCUG 2113</strain>
    </source>
</reference>
<evidence type="ECO:0000313" key="3">
    <source>
        <dbReference type="Proteomes" id="UP001595693"/>
    </source>
</evidence>